<feature type="transmembrane region" description="Helical" evidence="2">
    <location>
        <begin position="249"/>
        <end position="273"/>
    </location>
</feature>
<accession>A0A2T2X8Z9</accession>
<dbReference type="EMBL" id="PXYT01000005">
    <property type="protein sequence ID" value="PSR30959.1"/>
    <property type="molecule type" value="Genomic_DNA"/>
</dbReference>
<comment type="caution">
    <text evidence="4">The sequence shown here is derived from an EMBL/GenBank/DDBJ whole genome shotgun (WGS) entry which is preliminary data.</text>
</comment>
<proteinExistence type="predicted"/>
<evidence type="ECO:0000313" key="5">
    <source>
        <dbReference type="Proteomes" id="UP000242699"/>
    </source>
</evidence>
<keyword evidence="2" id="KW-0472">Membrane</keyword>
<organism evidence="4 5">
    <name type="scientific">Sulfobacillus benefaciens</name>
    <dbReference type="NCBI Taxonomy" id="453960"/>
    <lineage>
        <taxon>Bacteria</taxon>
        <taxon>Bacillati</taxon>
        <taxon>Bacillota</taxon>
        <taxon>Clostridia</taxon>
        <taxon>Eubacteriales</taxon>
        <taxon>Clostridiales Family XVII. Incertae Sedis</taxon>
        <taxon>Sulfobacillus</taxon>
    </lineage>
</organism>
<keyword evidence="2" id="KW-1133">Transmembrane helix</keyword>
<keyword evidence="2" id="KW-0812">Transmembrane</keyword>
<sequence>MKAFRPFAKKMWLVGLGVTVVCLGGLWLATRHVTPTLFSGGSASSAAASPQSTSPTHSSVQTSPNARLTEVSATLTLEAIRVMPVEHTITQEISHEHGYITQLHVFSVPHSQDHVAMSFRIPETIVSPFTAHLESLGHTVSFSRTGVDVTRQYNTLNLQTVTLTDEVNAYRQLFRKATNMKDMLQIQQALTKVETQLQATTQQKTLLTHNVQYASVQLTLIPHTSAPPHPTRYGFLKAMALSLRQMGRLANLTVMVLGWITPWLLFLLIAGLAGRYLRRFWAAHQTTKS</sequence>
<evidence type="ECO:0000256" key="1">
    <source>
        <dbReference type="SAM" id="MobiDB-lite"/>
    </source>
</evidence>
<feature type="domain" description="DUF4349" evidence="3">
    <location>
        <begin position="72"/>
        <end position="274"/>
    </location>
</feature>
<feature type="compositionally biased region" description="Low complexity" evidence="1">
    <location>
        <begin position="44"/>
        <end position="64"/>
    </location>
</feature>
<dbReference type="AlphaFoldDB" id="A0A2T2X8Z9"/>
<reference evidence="4 5" key="1">
    <citation type="journal article" date="2014" name="BMC Genomics">
        <title>Comparison of environmental and isolate Sulfobacillus genomes reveals diverse carbon, sulfur, nitrogen, and hydrogen metabolisms.</title>
        <authorList>
            <person name="Justice N.B."/>
            <person name="Norman A."/>
            <person name="Brown C.T."/>
            <person name="Singh A."/>
            <person name="Thomas B.C."/>
            <person name="Banfield J.F."/>
        </authorList>
    </citation>
    <scope>NUCLEOTIDE SEQUENCE [LARGE SCALE GENOMIC DNA]</scope>
    <source>
        <strain evidence="4">AMDSBA1</strain>
    </source>
</reference>
<protein>
    <recommendedName>
        <fullName evidence="3">DUF4349 domain-containing protein</fullName>
    </recommendedName>
</protein>
<name>A0A2T2X8Z9_9FIRM</name>
<gene>
    <name evidence="4" type="ORF">C7B43_03650</name>
</gene>
<feature type="region of interest" description="Disordered" evidence="1">
    <location>
        <begin position="44"/>
        <end position="65"/>
    </location>
</feature>
<evidence type="ECO:0000256" key="2">
    <source>
        <dbReference type="SAM" id="Phobius"/>
    </source>
</evidence>
<dbReference type="Proteomes" id="UP000242699">
    <property type="component" value="Unassembled WGS sequence"/>
</dbReference>
<dbReference type="InterPro" id="IPR025645">
    <property type="entry name" value="DUF4349"/>
</dbReference>
<evidence type="ECO:0000259" key="3">
    <source>
        <dbReference type="Pfam" id="PF14257"/>
    </source>
</evidence>
<dbReference type="Pfam" id="PF14257">
    <property type="entry name" value="DUF4349"/>
    <property type="match status" value="1"/>
</dbReference>
<evidence type="ECO:0000313" key="4">
    <source>
        <dbReference type="EMBL" id="PSR30959.1"/>
    </source>
</evidence>